<organism evidence="2 3">
    <name type="scientific">Penicillium malachiteum</name>
    <dbReference type="NCBI Taxonomy" id="1324776"/>
    <lineage>
        <taxon>Eukaryota</taxon>
        <taxon>Fungi</taxon>
        <taxon>Dikarya</taxon>
        <taxon>Ascomycota</taxon>
        <taxon>Pezizomycotina</taxon>
        <taxon>Eurotiomycetes</taxon>
        <taxon>Eurotiomycetidae</taxon>
        <taxon>Eurotiales</taxon>
        <taxon>Aspergillaceae</taxon>
        <taxon>Penicillium</taxon>
    </lineage>
</organism>
<dbReference type="Proteomes" id="UP001215712">
    <property type="component" value="Unassembled WGS sequence"/>
</dbReference>
<dbReference type="AlphaFoldDB" id="A0AAD6HJE4"/>
<feature type="compositionally biased region" description="Acidic residues" evidence="1">
    <location>
        <begin position="255"/>
        <end position="270"/>
    </location>
</feature>
<gene>
    <name evidence="2" type="ORF">N7493_007372</name>
</gene>
<sequence>MANIRSNPTTPWSIRDHENFMITQLQRNITPGEEITLPIFWSSDDLDPSLPLERLLLRNMVSCSSGHRAAGRNPQAEWPTTNPKILRSALMDGMAQCDTKIGYPPDIGVNDQMYMRDPDWRGMLRNLYWRFQRQYVVWEIYLLLADRGFVKASALILPINLFSPNKDTCRIISLLSLFSKIRDDDLLTYGGEIALQNIGWDLGLTWLATVIARTGCEYRELFITIQESGYLGKMNWKAIEMMKELDGTPKPDKPEDGDEKIDADGCEETTEATSSAAAPTTHPFGMWLPDSLPIQDAHCLTKSGGGPCLTRFHEIEDIFFETEKLESELLKGAQCDGKEMGDEIDFNEARSESDDEMIPMWFLEGGPE</sequence>
<feature type="compositionally biased region" description="Basic and acidic residues" evidence="1">
    <location>
        <begin position="245"/>
        <end position="254"/>
    </location>
</feature>
<evidence type="ECO:0000313" key="2">
    <source>
        <dbReference type="EMBL" id="KAJ5719794.1"/>
    </source>
</evidence>
<reference evidence="2" key="2">
    <citation type="submission" date="2023-01" db="EMBL/GenBank/DDBJ databases">
        <authorList>
            <person name="Petersen C."/>
        </authorList>
    </citation>
    <scope>NUCLEOTIDE SEQUENCE</scope>
    <source>
        <strain evidence="2">IBT 17514</strain>
    </source>
</reference>
<feature type="compositionally biased region" description="Low complexity" evidence="1">
    <location>
        <begin position="271"/>
        <end position="280"/>
    </location>
</feature>
<proteinExistence type="predicted"/>
<name>A0AAD6HJE4_9EURO</name>
<comment type="caution">
    <text evidence="2">The sequence shown here is derived from an EMBL/GenBank/DDBJ whole genome shotgun (WGS) entry which is preliminary data.</text>
</comment>
<feature type="region of interest" description="Disordered" evidence="1">
    <location>
        <begin position="245"/>
        <end position="280"/>
    </location>
</feature>
<evidence type="ECO:0000256" key="1">
    <source>
        <dbReference type="SAM" id="MobiDB-lite"/>
    </source>
</evidence>
<reference evidence="2" key="1">
    <citation type="journal article" date="2023" name="IMA Fungus">
        <title>Comparative genomic study of the Penicillium genus elucidates a diverse pangenome and 15 lateral gene transfer events.</title>
        <authorList>
            <person name="Petersen C."/>
            <person name="Sorensen T."/>
            <person name="Nielsen M.R."/>
            <person name="Sondergaard T.E."/>
            <person name="Sorensen J.L."/>
            <person name="Fitzpatrick D.A."/>
            <person name="Frisvad J.C."/>
            <person name="Nielsen K.L."/>
        </authorList>
    </citation>
    <scope>NUCLEOTIDE SEQUENCE</scope>
    <source>
        <strain evidence="2">IBT 17514</strain>
    </source>
</reference>
<protein>
    <submittedName>
        <fullName evidence="2">Uncharacterized protein</fullName>
    </submittedName>
</protein>
<dbReference type="EMBL" id="JAQJAN010000010">
    <property type="protein sequence ID" value="KAJ5719794.1"/>
    <property type="molecule type" value="Genomic_DNA"/>
</dbReference>
<evidence type="ECO:0000313" key="3">
    <source>
        <dbReference type="Proteomes" id="UP001215712"/>
    </source>
</evidence>
<accession>A0AAD6HJE4</accession>
<keyword evidence="3" id="KW-1185">Reference proteome</keyword>